<feature type="compositionally biased region" description="Polar residues" evidence="6">
    <location>
        <begin position="1"/>
        <end position="12"/>
    </location>
</feature>
<dbReference type="Pfam" id="PF04145">
    <property type="entry name" value="Ctr"/>
    <property type="match status" value="1"/>
</dbReference>
<dbReference type="InterPro" id="IPR007274">
    <property type="entry name" value="Cop_transporter"/>
</dbReference>
<name>A0A364N1H4_STELY</name>
<keyword evidence="5" id="KW-0186">Copper</keyword>
<evidence type="ECO:0000256" key="6">
    <source>
        <dbReference type="SAM" id="MobiDB-lite"/>
    </source>
</evidence>
<dbReference type="STRING" id="183478.A0A364N1H4"/>
<evidence type="ECO:0000256" key="2">
    <source>
        <dbReference type="ARBA" id="ARBA00022692"/>
    </source>
</evidence>
<dbReference type="Proteomes" id="UP000249619">
    <property type="component" value="Unassembled WGS sequence"/>
</dbReference>
<keyword evidence="3 5" id="KW-1133">Transmembrane helix</keyword>
<feature type="transmembrane region" description="Helical" evidence="5">
    <location>
        <begin position="192"/>
        <end position="218"/>
    </location>
</feature>
<evidence type="ECO:0000313" key="7">
    <source>
        <dbReference type="EMBL" id="RAR09466.1"/>
    </source>
</evidence>
<keyword evidence="5" id="KW-0813">Transport</keyword>
<keyword evidence="5" id="KW-0187">Copper transport</keyword>
<reference evidence="8" key="1">
    <citation type="submission" date="2018-05" db="EMBL/GenBank/DDBJ databases">
        <title>Draft genome sequence of Stemphylium lycopersici strain CIDEFI 213.</title>
        <authorList>
            <person name="Medina R."/>
            <person name="Franco M.E.E."/>
            <person name="Lucentini C.G."/>
            <person name="Saparrat M.C.N."/>
            <person name="Balatti P.A."/>
        </authorList>
    </citation>
    <scope>NUCLEOTIDE SEQUENCE [LARGE SCALE GENOMIC DNA]</scope>
    <source>
        <strain evidence="8">CIDEFI 213</strain>
    </source>
</reference>
<dbReference type="PANTHER" id="PTHR12483:SF27">
    <property type="entry name" value="COPPER TRANSPORT PROTEIN CTR1"/>
    <property type="match status" value="1"/>
</dbReference>
<evidence type="ECO:0000256" key="4">
    <source>
        <dbReference type="ARBA" id="ARBA00023136"/>
    </source>
</evidence>
<keyword evidence="4 5" id="KW-0472">Membrane</keyword>
<gene>
    <name evidence="7" type="ORF">DDE83_005459</name>
</gene>
<protein>
    <recommendedName>
        <fullName evidence="5">Copper transport protein</fullName>
    </recommendedName>
</protein>
<accession>A0A364N1H4</accession>
<evidence type="ECO:0000256" key="5">
    <source>
        <dbReference type="RuleBase" id="RU367022"/>
    </source>
</evidence>
<dbReference type="EMBL" id="QGDH01000074">
    <property type="protein sequence ID" value="RAR09466.1"/>
    <property type="molecule type" value="Genomic_DNA"/>
</dbReference>
<comment type="caution">
    <text evidence="7">The sequence shown here is derived from an EMBL/GenBank/DDBJ whole genome shotgun (WGS) entry which is preliminary data.</text>
</comment>
<evidence type="ECO:0000313" key="8">
    <source>
        <dbReference type="Proteomes" id="UP000249619"/>
    </source>
</evidence>
<dbReference type="AlphaFoldDB" id="A0A364N1H4"/>
<comment type="similarity">
    <text evidence="5">Belongs to the copper transporter (Ctr) (TC 1.A.56) family. SLC31A subfamily.</text>
</comment>
<feature type="region of interest" description="Disordered" evidence="6">
    <location>
        <begin position="1"/>
        <end position="20"/>
    </location>
</feature>
<evidence type="ECO:0000256" key="3">
    <source>
        <dbReference type="ARBA" id="ARBA00022989"/>
    </source>
</evidence>
<keyword evidence="8" id="KW-1185">Reference proteome</keyword>
<comment type="subcellular location">
    <subcellularLocation>
        <location evidence="1 5">Membrane</location>
        <topology evidence="1 5">Multi-pass membrane protein</topology>
    </subcellularLocation>
</comment>
<dbReference type="GO" id="GO:0005375">
    <property type="term" value="F:copper ion transmembrane transporter activity"/>
    <property type="evidence" value="ECO:0007669"/>
    <property type="project" value="UniProtKB-UniRule"/>
</dbReference>
<feature type="transmembrane region" description="Helical" evidence="5">
    <location>
        <begin position="59"/>
        <end position="79"/>
    </location>
</feature>
<sequence>MDRNTAMPSLTLSGAHPHQMPSMGPLASMSAMDMSGMASTFSTSTKVTLWFTEWTTTTTATYVLAIFFLFFLGIFNRFLGALKSRLERRWKMQRDAETTLPSRISAEISKNRGIRRHARQWSRALRQQSVQLDEPDREEIEPLSPAPPQFLQADEKNTDRNPNTSTRFWVAEAPWGIKRDGISAGLEFIRALISYVLMLAVMTYNIGFLFAVTGSVLLGEMFFGRYSRGSASLAEDGCHS</sequence>
<evidence type="ECO:0000256" key="1">
    <source>
        <dbReference type="ARBA" id="ARBA00004141"/>
    </source>
</evidence>
<proteinExistence type="inferred from homology"/>
<keyword evidence="2 5" id="KW-0812">Transmembrane</keyword>
<feature type="region of interest" description="Disordered" evidence="6">
    <location>
        <begin position="128"/>
        <end position="164"/>
    </location>
</feature>
<organism evidence="7 8">
    <name type="scientific">Stemphylium lycopersici</name>
    <name type="common">Tomato gray leaf spot disease fungus</name>
    <name type="synonym">Thyrospora lycopersici</name>
    <dbReference type="NCBI Taxonomy" id="183478"/>
    <lineage>
        <taxon>Eukaryota</taxon>
        <taxon>Fungi</taxon>
        <taxon>Dikarya</taxon>
        <taxon>Ascomycota</taxon>
        <taxon>Pezizomycotina</taxon>
        <taxon>Dothideomycetes</taxon>
        <taxon>Pleosporomycetidae</taxon>
        <taxon>Pleosporales</taxon>
        <taxon>Pleosporineae</taxon>
        <taxon>Pleosporaceae</taxon>
        <taxon>Stemphylium</taxon>
    </lineage>
</organism>
<keyword evidence="5" id="KW-0406">Ion transport</keyword>
<dbReference type="GO" id="GO:0005886">
    <property type="term" value="C:plasma membrane"/>
    <property type="evidence" value="ECO:0007669"/>
    <property type="project" value="TreeGrafter"/>
</dbReference>
<dbReference type="PANTHER" id="PTHR12483">
    <property type="entry name" value="SOLUTE CARRIER FAMILY 31 COPPER TRANSPORTERS"/>
    <property type="match status" value="1"/>
</dbReference>